<feature type="compositionally biased region" description="Basic residues" evidence="1">
    <location>
        <begin position="55"/>
        <end position="68"/>
    </location>
</feature>
<geneLocation type="plasmid" evidence="2">
    <name>pSQ10</name>
</geneLocation>
<evidence type="ECO:0000256" key="1">
    <source>
        <dbReference type="SAM" id="MobiDB-lite"/>
    </source>
</evidence>
<evidence type="ECO:0000313" key="2">
    <source>
        <dbReference type="EMBL" id="ABD48728.1"/>
    </source>
</evidence>
<reference evidence="2" key="1">
    <citation type="submission" date="2006-02" db="EMBL/GenBank/DDBJ databases">
        <title>Complete nucleotide sequence of Nocardiopsis plasmid pSQ10.</title>
        <authorList>
            <person name="Shen M."/>
            <person name="Xia H."/>
            <person name="Jiang C."/>
            <person name="Xu L."/>
            <person name="Qin Z."/>
        </authorList>
    </citation>
    <scope>NUCLEOTIDE SEQUENCE</scope>
    <source>
        <strain evidence="2">90127</strain>
        <plasmid evidence="2">pSQ10</plasmid>
    </source>
</reference>
<protein>
    <submittedName>
        <fullName evidence="2">PSQ10.5c</fullName>
    </submittedName>
</protein>
<sequence length="161" mass="18175">MPRSGGCAEPPEATTARGVLRTTPAPGVARTARPRCPRVRARQSHLLTPPEGRRSPVKPVRHRPKVRRWREETSQGEAWCYQVRCPCGEEFDEHYAKKLAVSDRLRHLMDVAPPLSERCRDPRAHRCRPHDHCPLCAGQATLPGFEDLVTTPTPRCSEEFA</sequence>
<accession>Q27I83</accession>
<dbReference type="EMBL" id="DQ399904">
    <property type="protein sequence ID" value="ABD48728.1"/>
    <property type="molecule type" value="Genomic_DNA"/>
</dbReference>
<keyword evidence="2" id="KW-0614">Plasmid</keyword>
<feature type="compositionally biased region" description="Basic residues" evidence="1">
    <location>
        <begin position="32"/>
        <end position="43"/>
    </location>
</feature>
<dbReference type="AlphaFoldDB" id="Q27I83"/>
<feature type="region of interest" description="Disordered" evidence="1">
    <location>
        <begin position="1"/>
        <end position="68"/>
    </location>
</feature>
<organism evidence="2">
    <name type="scientific">Nocardiopsis sp. 90127</name>
    <dbReference type="NCBI Taxonomy" id="373213"/>
    <lineage>
        <taxon>Bacteria</taxon>
        <taxon>Bacillati</taxon>
        <taxon>Actinomycetota</taxon>
        <taxon>Actinomycetes</taxon>
        <taxon>Streptosporangiales</taxon>
        <taxon>Nocardiopsidaceae</taxon>
        <taxon>Nocardiopsis</taxon>
    </lineage>
</organism>
<proteinExistence type="predicted"/>
<name>Q27I83_9ACTN</name>